<dbReference type="Gene3D" id="3.30.420.10">
    <property type="entry name" value="Ribonuclease H-like superfamily/Ribonuclease H"/>
    <property type="match status" value="1"/>
</dbReference>
<dbReference type="InterPro" id="IPR036397">
    <property type="entry name" value="RNaseH_sf"/>
</dbReference>
<evidence type="ECO:0000313" key="1">
    <source>
        <dbReference type="EMBL" id="EKF40847.1"/>
    </source>
</evidence>
<protein>
    <submittedName>
        <fullName evidence="1">Uncharacterized protein</fullName>
    </submittedName>
</protein>
<name>K2PI59_9HYPH</name>
<proteinExistence type="predicted"/>
<gene>
    <name evidence="1" type="ORF">NA8A_18187</name>
</gene>
<keyword evidence="2" id="KW-1185">Reference proteome</keyword>
<reference evidence="1 2" key="1">
    <citation type="journal article" date="2012" name="J. Bacteriol.">
        <title>Genome Sequence of Nitratireductor indicus Type Strain C115.</title>
        <authorList>
            <person name="Lai Q."/>
            <person name="Li G."/>
            <person name="Yu Z."/>
            <person name="Shao Z."/>
        </authorList>
    </citation>
    <scope>NUCLEOTIDE SEQUENCE [LARGE SCALE GENOMIC DNA]</scope>
    <source>
        <strain evidence="1 2">C115</strain>
    </source>
</reference>
<dbReference type="InterPro" id="IPR012337">
    <property type="entry name" value="RNaseH-like_sf"/>
</dbReference>
<dbReference type="OrthoDB" id="8221184at2"/>
<dbReference type="AlphaFoldDB" id="K2PI59"/>
<comment type="caution">
    <text evidence="1">The sequence shown here is derived from an EMBL/GenBank/DDBJ whole genome shotgun (WGS) entry which is preliminary data.</text>
</comment>
<dbReference type="SUPFAM" id="SSF53098">
    <property type="entry name" value="Ribonuclease H-like"/>
    <property type="match status" value="1"/>
</dbReference>
<accession>K2PI59</accession>
<dbReference type="Proteomes" id="UP000007374">
    <property type="component" value="Unassembled WGS sequence"/>
</dbReference>
<dbReference type="RefSeq" id="WP_009451839.1">
    <property type="nucleotide sequence ID" value="NZ_AMSI01000014.1"/>
</dbReference>
<dbReference type="STRING" id="721133.SAMN05216176_102659"/>
<dbReference type="PATRIC" id="fig|1231190.3.peg.3756"/>
<dbReference type="GO" id="GO:0003676">
    <property type="term" value="F:nucleic acid binding"/>
    <property type="evidence" value="ECO:0007669"/>
    <property type="project" value="InterPro"/>
</dbReference>
<dbReference type="eggNOG" id="COG0817">
    <property type="taxonomic scope" value="Bacteria"/>
</dbReference>
<dbReference type="EMBL" id="AMSI01000014">
    <property type="protein sequence ID" value="EKF40847.1"/>
    <property type="molecule type" value="Genomic_DNA"/>
</dbReference>
<organism evidence="1 2">
    <name type="scientific">Nitratireductor indicus C115</name>
    <dbReference type="NCBI Taxonomy" id="1231190"/>
    <lineage>
        <taxon>Bacteria</taxon>
        <taxon>Pseudomonadati</taxon>
        <taxon>Pseudomonadota</taxon>
        <taxon>Alphaproteobacteria</taxon>
        <taxon>Hyphomicrobiales</taxon>
        <taxon>Phyllobacteriaceae</taxon>
        <taxon>Nitratireductor</taxon>
    </lineage>
</organism>
<sequence>MALILGLDIATTTGWAIYDTDKTPSAIVSGSFKLQGATPFERVRYMRSHLPRLIKEHRPDFAAIEAPMEIAPRFTRAKTDMLGEQEQETTINSKTIAVLNRYAGAAEMAVMGNNIPCVEVAARTWQTIIPKTIKGKPKQRAKAFCDMHRIVSPNMDSRDACIIAMWAAGHCQELRMIQRAKEVA</sequence>
<evidence type="ECO:0000313" key="2">
    <source>
        <dbReference type="Proteomes" id="UP000007374"/>
    </source>
</evidence>